<dbReference type="InterPro" id="IPR002018">
    <property type="entry name" value="CarbesteraseB"/>
</dbReference>
<evidence type="ECO:0000256" key="3">
    <source>
        <dbReference type="ARBA" id="ARBA00022801"/>
    </source>
</evidence>
<dbReference type="PROSITE" id="PS01173">
    <property type="entry name" value="LIPASE_GDXG_HIS"/>
    <property type="match status" value="1"/>
</dbReference>
<dbReference type="Proteomes" id="UP000249402">
    <property type="component" value="Unassembled WGS sequence"/>
</dbReference>
<proteinExistence type="inferred from homology"/>
<dbReference type="GeneID" id="37224921"/>
<evidence type="ECO:0000256" key="2">
    <source>
        <dbReference type="ARBA" id="ARBA00010515"/>
    </source>
</evidence>
<reference evidence="5 6" key="1">
    <citation type="submission" date="2018-02" db="EMBL/GenBank/DDBJ databases">
        <title>The genomes of Aspergillus section Nigri reveals drivers in fungal speciation.</title>
        <authorList>
            <consortium name="DOE Joint Genome Institute"/>
            <person name="Vesth T.C."/>
            <person name="Nybo J."/>
            <person name="Theobald S."/>
            <person name="Brandl J."/>
            <person name="Frisvad J.C."/>
            <person name="Nielsen K.F."/>
            <person name="Lyhne E.K."/>
            <person name="Kogle M.E."/>
            <person name="Kuo A."/>
            <person name="Riley R."/>
            <person name="Clum A."/>
            <person name="Nolan M."/>
            <person name="Lipzen A."/>
            <person name="Salamov A."/>
            <person name="Henrissat B."/>
            <person name="Wiebenga A."/>
            <person name="De vries R.P."/>
            <person name="Grigoriev I.V."/>
            <person name="Mortensen U.H."/>
            <person name="Andersen M.R."/>
            <person name="Baker S.E."/>
        </authorList>
    </citation>
    <scope>NUCLEOTIDE SEQUENCE [LARGE SCALE GENOMIC DNA]</scope>
    <source>
        <strain evidence="5 6">CBS 121593</strain>
    </source>
</reference>
<evidence type="ECO:0000313" key="5">
    <source>
        <dbReference type="EMBL" id="RAK98089.1"/>
    </source>
</evidence>
<dbReference type="Pfam" id="PF00135">
    <property type="entry name" value="COesterase"/>
    <property type="match status" value="1"/>
</dbReference>
<evidence type="ECO:0000256" key="1">
    <source>
        <dbReference type="ARBA" id="ARBA00005964"/>
    </source>
</evidence>
<dbReference type="PANTHER" id="PTHR43142">
    <property type="entry name" value="CARBOXYLIC ESTER HYDROLASE"/>
    <property type="match status" value="1"/>
</dbReference>
<dbReference type="InterPro" id="IPR002168">
    <property type="entry name" value="Lipase_GDXG_HIS_AS"/>
</dbReference>
<comment type="similarity">
    <text evidence="2">Belongs to the 'GDXG' lipolytic enzyme family.</text>
</comment>
<dbReference type="InterPro" id="IPR029058">
    <property type="entry name" value="AB_hydrolase_fold"/>
</dbReference>
<accession>A0A395GRL9</accession>
<organism evidence="5 6">
    <name type="scientific">Aspergillus ibericus CBS 121593</name>
    <dbReference type="NCBI Taxonomy" id="1448316"/>
    <lineage>
        <taxon>Eukaryota</taxon>
        <taxon>Fungi</taxon>
        <taxon>Dikarya</taxon>
        <taxon>Ascomycota</taxon>
        <taxon>Pezizomycotina</taxon>
        <taxon>Eurotiomycetes</taxon>
        <taxon>Eurotiomycetidae</taxon>
        <taxon>Eurotiales</taxon>
        <taxon>Aspergillaceae</taxon>
        <taxon>Aspergillus</taxon>
        <taxon>Aspergillus subgen. Circumdati</taxon>
    </lineage>
</organism>
<dbReference type="STRING" id="1448316.A0A395GRL9"/>
<keyword evidence="6" id="KW-1185">Reference proteome</keyword>
<dbReference type="OrthoDB" id="6846267at2759"/>
<dbReference type="EMBL" id="KZ824456">
    <property type="protein sequence ID" value="RAK98089.1"/>
    <property type="molecule type" value="Genomic_DNA"/>
</dbReference>
<dbReference type="VEuPathDB" id="FungiDB:BO80DRAFT_427620"/>
<dbReference type="GO" id="GO:0016787">
    <property type="term" value="F:hydrolase activity"/>
    <property type="evidence" value="ECO:0007669"/>
    <property type="project" value="UniProtKB-KW"/>
</dbReference>
<dbReference type="PANTHER" id="PTHR43142:SF1">
    <property type="entry name" value="CARBOXYLIC ESTER HYDROLASE"/>
    <property type="match status" value="1"/>
</dbReference>
<dbReference type="AlphaFoldDB" id="A0A395GRL9"/>
<sequence length="547" mass="61101">MPLNNYASNFSFNIGSLALDGFISTHGVVNLLNIQYATIPARFKPASLVDPSLIQGRRDAVQYGPQCPQLYDPLHSLMDHMFEQLAVSHHSHEFDCLHLNVYAPPSALSPQNPSKLPVLVWIHGGSFNTGNNATEFDGNHLVKRSMDLGKPIIVVTINYRLNIWGFLSSQELIDEAKDAGEVPILNQGLNDQAIALQWIQQNIAHFGGDASRVTATGESAGAASIFYLLKHGVPLFSKAIICSSPHLLFRKVSDAQPTFNTLLQHTGMDASAPYQTKLQALRSHTAEDLLSIFPSFPVSFPIEDPNWFVDWDPAKISSGEYWAELPPWCPEIIIGHMKDEAALFLNPRYPSDLTKEEAINHVQHTIPDPRCAEIALSTLQPTVDTSPFRSLLALATHTLFTAPDFEFATRVTSHPTHKIYLYSIDIPDGYTNQLGGYAWHSFGNSIFFYQPASRARPELAETADRLTDANTSFIYGDKGPVWEEFREKGRMLSWNGSQTGLVNVGLDWKDPVLERFVAEGLREWVDVYRRDGWRFTFAVPGVVRPRT</sequence>
<feature type="domain" description="Carboxylesterase type B" evidence="4">
    <location>
        <begin position="29"/>
        <end position="456"/>
    </location>
</feature>
<name>A0A395GRL9_9EURO</name>
<evidence type="ECO:0000313" key="6">
    <source>
        <dbReference type="Proteomes" id="UP000249402"/>
    </source>
</evidence>
<keyword evidence="3 5" id="KW-0378">Hydrolase</keyword>
<dbReference type="Gene3D" id="3.40.50.1820">
    <property type="entry name" value="alpha/beta hydrolase"/>
    <property type="match status" value="1"/>
</dbReference>
<evidence type="ECO:0000259" key="4">
    <source>
        <dbReference type="Pfam" id="PF00135"/>
    </source>
</evidence>
<comment type="similarity">
    <text evidence="1">Belongs to the type-B carboxylesterase/lipase family.</text>
</comment>
<dbReference type="SUPFAM" id="SSF53474">
    <property type="entry name" value="alpha/beta-Hydrolases"/>
    <property type="match status" value="1"/>
</dbReference>
<protein>
    <submittedName>
        <fullName evidence="5">Alpha/beta-hydrolase</fullName>
    </submittedName>
</protein>
<gene>
    <name evidence="5" type="ORF">BO80DRAFT_427620</name>
</gene>
<dbReference type="RefSeq" id="XP_025572417.1">
    <property type="nucleotide sequence ID" value="XM_025720056.1"/>
</dbReference>